<sequence>MRLYATIAAAVLLAGCGFGPATGGPELTVTGPSEAVAAFVRQQGAQLPSRATTFPQSIGNGRSSARVMMPVGTGTPTMRALTQQAAAAGLTVAVAQRQ</sequence>
<dbReference type="AlphaFoldDB" id="A0A2W4Z6Y4"/>
<feature type="signal peptide" evidence="1">
    <location>
        <begin position="1"/>
        <end position="23"/>
    </location>
</feature>
<dbReference type="Proteomes" id="UP000248614">
    <property type="component" value="Unassembled WGS sequence"/>
</dbReference>
<proteinExistence type="predicted"/>
<evidence type="ECO:0000313" key="3">
    <source>
        <dbReference type="Proteomes" id="UP000248614"/>
    </source>
</evidence>
<name>A0A2W4Z6Y4_9SPHN</name>
<accession>A0A2W4Z6Y4</accession>
<reference evidence="2 3" key="1">
    <citation type="submission" date="2017-08" db="EMBL/GenBank/DDBJ databases">
        <title>Infants hospitalized years apart are colonized by the same room-sourced microbial strains.</title>
        <authorList>
            <person name="Brooks B."/>
            <person name="Olm M.R."/>
            <person name="Firek B.A."/>
            <person name="Baker R."/>
            <person name="Thomas B.C."/>
            <person name="Morowitz M.J."/>
            <person name="Banfield J.F."/>
        </authorList>
    </citation>
    <scope>NUCLEOTIDE SEQUENCE [LARGE SCALE GENOMIC DNA]</scope>
    <source>
        <strain evidence="2">S2_018_000_R3_110</strain>
    </source>
</reference>
<keyword evidence="1" id="KW-0732">Signal</keyword>
<dbReference type="PROSITE" id="PS51257">
    <property type="entry name" value="PROKAR_LIPOPROTEIN"/>
    <property type="match status" value="1"/>
</dbReference>
<comment type="caution">
    <text evidence="2">The sequence shown here is derived from an EMBL/GenBank/DDBJ whole genome shotgun (WGS) entry which is preliminary data.</text>
</comment>
<evidence type="ECO:0000313" key="2">
    <source>
        <dbReference type="EMBL" id="PZO77476.1"/>
    </source>
</evidence>
<feature type="chain" id="PRO_5015967948" evidence="1">
    <location>
        <begin position="24"/>
        <end position="98"/>
    </location>
</feature>
<organism evidence="2 3">
    <name type="scientific">Sphingomonas hengshuiensis</name>
    <dbReference type="NCBI Taxonomy" id="1609977"/>
    <lineage>
        <taxon>Bacteria</taxon>
        <taxon>Pseudomonadati</taxon>
        <taxon>Pseudomonadota</taxon>
        <taxon>Alphaproteobacteria</taxon>
        <taxon>Sphingomonadales</taxon>
        <taxon>Sphingomonadaceae</taxon>
        <taxon>Sphingomonas</taxon>
    </lineage>
</organism>
<dbReference type="EMBL" id="QFNF01000019">
    <property type="protein sequence ID" value="PZO77476.1"/>
    <property type="molecule type" value="Genomic_DNA"/>
</dbReference>
<gene>
    <name evidence="2" type="ORF">DI632_08880</name>
</gene>
<evidence type="ECO:0000256" key="1">
    <source>
        <dbReference type="SAM" id="SignalP"/>
    </source>
</evidence>
<protein>
    <submittedName>
        <fullName evidence="2">Uncharacterized protein</fullName>
    </submittedName>
</protein>